<accession>A0A4R1KG35</accession>
<evidence type="ECO:0000313" key="3">
    <source>
        <dbReference type="Proteomes" id="UP000294614"/>
    </source>
</evidence>
<dbReference type="SUPFAM" id="SSF160448">
    <property type="entry name" value="PG1857-like"/>
    <property type="match status" value="1"/>
</dbReference>
<protein>
    <submittedName>
        <fullName evidence="2">Uncharacterized protein DUF2023</fullName>
    </submittedName>
</protein>
<feature type="domain" description="DUF2023" evidence="1">
    <location>
        <begin position="7"/>
        <end position="105"/>
    </location>
</feature>
<dbReference type="InterPro" id="IPR018594">
    <property type="entry name" value="DUF2023"/>
</dbReference>
<organism evidence="2 3">
    <name type="scientific">Seleniivibrio woodruffii</name>
    <dbReference type="NCBI Taxonomy" id="1078050"/>
    <lineage>
        <taxon>Bacteria</taxon>
        <taxon>Pseudomonadati</taxon>
        <taxon>Deferribacterota</taxon>
        <taxon>Deferribacteres</taxon>
        <taxon>Deferribacterales</taxon>
        <taxon>Geovibrionaceae</taxon>
        <taxon>Seleniivibrio</taxon>
    </lineage>
</organism>
<gene>
    <name evidence="2" type="ORF">C8D98_0801</name>
</gene>
<evidence type="ECO:0000259" key="1">
    <source>
        <dbReference type="Pfam" id="PF09633"/>
    </source>
</evidence>
<dbReference type="Pfam" id="PF09633">
    <property type="entry name" value="DUF2023"/>
    <property type="match status" value="1"/>
</dbReference>
<dbReference type="InterPro" id="IPR036780">
    <property type="entry name" value="PG1857-like_sf"/>
</dbReference>
<name>A0A4R1KG35_9BACT</name>
<sequence>MGQADNRLFSHLLYEYKKGIRRLVLYTARESDAEACRGKLRRGNITWHETPAKEGRINFFFGDCPCISIVKSFGDKPLNGFDEKEDFILGVLLGYDITKQCERYLGNIEKQFCAACCG</sequence>
<reference evidence="2 3" key="1">
    <citation type="submission" date="2019-03" db="EMBL/GenBank/DDBJ databases">
        <title>Genomic Encyclopedia of Type Strains, Phase IV (KMG-IV): sequencing the most valuable type-strain genomes for metagenomic binning, comparative biology and taxonomic classification.</title>
        <authorList>
            <person name="Goeker M."/>
        </authorList>
    </citation>
    <scope>NUCLEOTIDE SEQUENCE [LARGE SCALE GENOMIC DNA]</scope>
    <source>
        <strain evidence="2 3">DSM 24984</strain>
    </source>
</reference>
<dbReference type="Proteomes" id="UP000294614">
    <property type="component" value="Unassembled WGS sequence"/>
</dbReference>
<dbReference type="OrthoDB" id="8138867at2"/>
<dbReference type="AlphaFoldDB" id="A0A4R1KG35"/>
<evidence type="ECO:0000313" key="2">
    <source>
        <dbReference type="EMBL" id="TCK62279.1"/>
    </source>
</evidence>
<dbReference type="RefSeq" id="WP_132872225.1">
    <property type="nucleotide sequence ID" value="NZ_JAJUHT010000010.1"/>
</dbReference>
<dbReference type="EMBL" id="SMGG01000003">
    <property type="protein sequence ID" value="TCK62279.1"/>
    <property type="molecule type" value="Genomic_DNA"/>
</dbReference>
<proteinExistence type="predicted"/>
<dbReference type="Gene3D" id="3.30.2190.10">
    <property type="entry name" value="PG1857-like"/>
    <property type="match status" value="1"/>
</dbReference>
<keyword evidence="3" id="KW-1185">Reference proteome</keyword>
<comment type="caution">
    <text evidence="2">The sequence shown here is derived from an EMBL/GenBank/DDBJ whole genome shotgun (WGS) entry which is preliminary data.</text>
</comment>